<name>A0A2V4WQ18_PAEBA</name>
<evidence type="ECO:0000313" key="2">
    <source>
        <dbReference type="EMBL" id="PYE50123.1"/>
    </source>
</evidence>
<dbReference type="RefSeq" id="WP_244213735.1">
    <property type="nucleotide sequence ID" value="NZ_CP054614.1"/>
</dbReference>
<reference evidence="2 3" key="1">
    <citation type="submission" date="2018-06" db="EMBL/GenBank/DDBJ databases">
        <title>Genomic Encyclopedia of Type Strains, Phase III (KMG-III): the genomes of soil and plant-associated and newly described type strains.</title>
        <authorList>
            <person name="Whitman W."/>
        </authorList>
    </citation>
    <scope>NUCLEOTIDE SEQUENCE [LARGE SCALE GENOMIC DNA]</scope>
    <source>
        <strain evidence="2 3">CECT 7022</strain>
    </source>
</reference>
<proteinExistence type="predicted"/>
<dbReference type="InterPro" id="IPR019635">
    <property type="entry name" value="DUF2500"/>
</dbReference>
<accession>A0A2V4WQ18</accession>
<dbReference type="AlphaFoldDB" id="A0A2V4WQ18"/>
<sequence length="174" mass="18940">MAVTDLFSSLGRLSVDGFGGFDNMSGVPGFEGNQSGFFSGFNEFGAMGAFIQIFIAIVFLVVAGGIVYGVFSGVRTWSSNNATAVLTLYSTVVTKRTEVSGGSGDSRATTMYYATFEFDNRERVELNVGGQMYGMLVEQDRGMLTYQGTRFKHFERDIQPQSGQTGTRSGQFHM</sequence>
<keyword evidence="1" id="KW-1133">Transmembrane helix</keyword>
<evidence type="ECO:0000256" key="1">
    <source>
        <dbReference type="SAM" id="Phobius"/>
    </source>
</evidence>
<keyword evidence="1" id="KW-0472">Membrane</keyword>
<gene>
    <name evidence="2" type="ORF">DFQ00_10481</name>
</gene>
<keyword evidence="1" id="KW-0812">Transmembrane</keyword>
<dbReference type="Gene3D" id="2.40.50.660">
    <property type="match status" value="1"/>
</dbReference>
<feature type="transmembrane region" description="Helical" evidence="1">
    <location>
        <begin position="49"/>
        <end position="71"/>
    </location>
</feature>
<organism evidence="2 3">
    <name type="scientific">Paenibacillus barcinonensis</name>
    <dbReference type="NCBI Taxonomy" id="198119"/>
    <lineage>
        <taxon>Bacteria</taxon>
        <taxon>Bacillati</taxon>
        <taxon>Bacillota</taxon>
        <taxon>Bacilli</taxon>
        <taxon>Bacillales</taxon>
        <taxon>Paenibacillaceae</taxon>
        <taxon>Paenibacillus</taxon>
    </lineage>
</organism>
<comment type="caution">
    <text evidence="2">The sequence shown here is derived from an EMBL/GenBank/DDBJ whole genome shotgun (WGS) entry which is preliminary data.</text>
</comment>
<dbReference type="Proteomes" id="UP000247790">
    <property type="component" value="Unassembled WGS sequence"/>
</dbReference>
<evidence type="ECO:0000313" key="3">
    <source>
        <dbReference type="Proteomes" id="UP000247790"/>
    </source>
</evidence>
<dbReference type="EMBL" id="QJSW01000004">
    <property type="protein sequence ID" value="PYE50123.1"/>
    <property type="molecule type" value="Genomic_DNA"/>
</dbReference>
<dbReference type="Pfam" id="PF10694">
    <property type="entry name" value="DUF2500"/>
    <property type="match status" value="1"/>
</dbReference>
<protein>
    <submittedName>
        <fullName evidence="2">Uncharacterized protein DUF2500</fullName>
    </submittedName>
</protein>